<dbReference type="AlphaFoldDB" id="A0A644UFM5"/>
<accession>A0A644UFM5</accession>
<reference evidence="1" key="1">
    <citation type="submission" date="2019-08" db="EMBL/GenBank/DDBJ databases">
        <authorList>
            <person name="Kucharzyk K."/>
            <person name="Murdoch R.W."/>
            <person name="Higgins S."/>
            <person name="Loffler F."/>
        </authorList>
    </citation>
    <scope>NUCLEOTIDE SEQUENCE</scope>
</reference>
<proteinExistence type="predicted"/>
<dbReference type="EMBL" id="VSSQ01000108">
    <property type="protein sequence ID" value="MPL77643.1"/>
    <property type="molecule type" value="Genomic_DNA"/>
</dbReference>
<gene>
    <name evidence="1" type="ORF">SDC9_23500</name>
</gene>
<comment type="caution">
    <text evidence="1">The sequence shown here is derived from an EMBL/GenBank/DDBJ whole genome shotgun (WGS) entry which is preliminary data.</text>
</comment>
<evidence type="ECO:0000313" key="1">
    <source>
        <dbReference type="EMBL" id="MPL77643.1"/>
    </source>
</evidence>
<sequence length="78" mass="9123">MAGFMLNLKKNKAMDTNSQMKVMAAGFRIIRTDDQPTPRIKVKENGSYEWRTLEKFETKAARDRRFKELLLVSTIIQD</sequence>
<protein>
    <submittedName>
        <fullName evidence="1">Uncharacterized protein</fullName>
    </submittedName>
</protein>
<organism evidence="1">
    <name type="scientific">bioreactor metagenome</name>
    <dbReference type="NCBI Taxonomy" id="1076179"/>
    <lineage>
        <taxon>unclassified sequences</taxon>
        <taxon>metagenomes</taxon>
        <taxon>ecological metagenomes</taxon>
    </lineage>
</organism>
<name>A0A644UFM5_9ZZZZ</name>